<evidence type="ECO:0000256" key="13">
    <source>
        <dbReference type="ARBA" id="ARBA00023242"/>
    </source>
</evidence>
<comment type="subcellular location">
    <subcellularLocation>
        <location evidence="1 15">Nucleus</location>
    </subcellularLocation>
</comment>
<comment type="function">
    <text evidence="15">DNA helicase participates in several chromatin remodeling complexes, including the SWR1 and the INO80 complexes.</text>
</comment>
<evidence type="ECO:0000256" key="3">
    <source>
        <dbReference type="ARBA" id="ARBA00022741"/>
    </source>
</evidence>
<evidence type="ECO:0000256" key="8">
    <source>
        <dbReference type="ARBA" id="ARBA00022853"/>
    </source>
</evidence>
<keyword evidence="11 15" id="KW-0804">Transcription</keyword>
<dbReference type="InterPro" id="IPR041048">
    <property type="entry name" value="RuvB-like_C"/>
</dbReference>
<accession>A0A9W4U514</accession>
<dbReference type="GO" id="GO:0016787">
    <property type="term" value="F:hydrolase activity"/>
    <property type="evidence" value="ECO:0007669"/>
    <property type="project" value="UniProtKB-KW"/>
</dbReference>
<evidence type="ECO:0000256" key="10">
    <source>
        <dbReference type="ARBA" id="ARBA00023159"/>
    </source>
</evidence>
<dbReference type="GO" id="GO:0031011">
    <property type="term" value="C:Ino80 complex"/>
    <property type="evidence" value="ECO:0007669"/>
    <property type="project" value="UniProtKB-ARBA"/>
</dbReference>
<dbReference type="PANTHER" id="PTHR11093">
    <property type="entry name" value="RUVB-RELATED REPTIN AND PONTIN"/>
    <property type="match status" value="1"/>
</dbReference>
<reference evidence="18" key="1">
    <citation type="submission" date="2023-01" db="EMBL/GenBank/DDBJ databases">
        <authorList>
            <person name="Van Ghelder C."/>
            <person name="Rancurel C."/>
        </authorList>
    </citation>
    <scope>NUCLEOTIDE SEQUENCE</scope>
    <source>
        <strain evidence="18">CNCM I-4278</strain>
    </source>
</reference>
<keyword evidence="6 15" id="KW-0347">Helicase</keyword>
<dbReference type="InterPro" id="IPR027238">
    <property type="entry name" value="RuvB-like"/>
</dbReference>
<evidence type="ECO:0000256" key="9">
    <source>
        <dbReference type="ARBA" id="ARBA00023015"/>
    </source>
</evidence>
<protein>
    <recommendedName>
        <fullName evidence="15">RuvB-like helicase</fullName>
        <ecNumber evidence="15">3.6.4.12</ecNumber>
    </recommendedName>
</protein>
<dbReference type="InterPro" id="IPR003593">
    <property type="entry name" value="AAA+_ATPase"/>
</dbReference>
<comment type="caution">
    <text evidence="18">The sequence shown here is derived from an EMBL/GenBank/DDBJ whole genome shotgun (WGS) entry which is preliminary data.</text>
</comment>
<dbReference type="InterPro" id="IPR027417">
    <property type="entry name" value="P-loop_NTPase"/>
</dbReference>
<dbReference type="Gene3D" id="3.40.50.300">
    <property type="entry name" value="P-loop containing nucleotide triphosphate hydrolases"/>
    <property type="match status" value="1"/>
</dbReference>
<sequence length="463" mass="50010">MATSVPVSEVKSNTRENRTAAHSHIKGLGLKGTDGRADSSGGGFIGQAAAREACGLVVDLVKAKKMSGRAVLLAGGPGTGKTALALAVSQELGTKVPFCPIVGSEIYSAEVKKTEALMENFRRAIGLRVKETKEVYEGEVTELTPEEAENPLGGYGRTISHLMITLKATRGTKKLRLDPSIYEAIQKERVRLGDVIYIEANTGAVKRVGRSDAYATEFDLEAEEYVPIPKGDVHKKKEIVQDVTLHDLDVANARPQGGQDIMSMMGQLMKPKKTEITEKLRLEINKVVSKYIDQGVAELVPGVLFIDEVHMLDLEAFTFLNRALESTLSPLVILASNRGLTHIRGASNLPKSAHGIPSDLLARLLIIPTQAYTPSEIQTIISTRTKTESLNMSPGALSKVSELGEKVSLRYALQLLSPASILAKVNGRQNGTIEEQDVEECQGLFLDAKRSALNLAETDGFIA</sequence>
<dbReference type="Pfam" id="PF17856">
    <property type="entry name" value="TIP49_C"/>
    <property type="match status" value="1"/>
</dbReference>
<keyword evidence="10" id="KW-0010">Activator</keyword>
<dbReference type="SUPFAM" id="SSF52540">
    <property type="entry name" value="P-loop containing nucleoside triphosphate hydrolases"/>
    <property type="match status" value="1"/>
</dbReference>
<dbReference type="SMART" id="SM00382">
    <property type="entry name" value="AAA"/>
    <property type="match status" value="1"/>
</dbReference>
<keyword evidence="19" id="KW-1185">Reference proteome</keyword>
<evidence type="ECO:0000256" key="16">
    <source>
        <dbReference type="SAM" id="MobiDB-lite"/>
    </source>
</evidence>
<dbReference type="EMBL" id="CAOQHR010000001">
    <property type="protein sequence ID" value="CAI6265382.1"/>
    <property type="molecule type" value="Genomic_DNA"/>
</dbReference>
<keyword evidence="5 15" id="KW-0378">Hydrolase</keyword>
<evidence type="ECO:0000256" key="11">
    <source>
        <dbReference type="ARBA" id="ARBA00023163"/>
    </source>
</evidence>
<comment type="catalytic activity">
    <reaction evidence="14 15">
        <text>ATP + H2O = ADP + phosphate + H(+)</text>
        <dbReference type="Rhea" id="RHEA:13065"/>
        <dbReference type="ChEBI" id="CHEBI:15377"/>
        <dbReference type="ChEBI" id="CHEBI:15378"/>
        <dbReference type="ChEBI" id="CHEBI:30616"/>
        <dbReference type="ChEBI" id="CHEBI:43474"/>
        <dbReference type="ChEBI" id="CHEBI:456216"/>
        <dbReference type="EC" id="3.6.4.12"/>
    </reaction>
</comment>
<dbReference type="FunFam" id="1.10.8.60:FF:000010">
    <property type="entry name" value="RuvB-like helicase"/>
    <property type="match status" value="1"/>
</dbReference>
<dbReference type="Pfam" id="PF06068">
    <property type="entry name" value="TIP49"/>
    <property type="match status" value="1"/>
</dbReference>
<dbReference type="AlphaFoldDB" id="A0A9W4U514"/>
<organism evidence="18 19">
    <name type="scientific">Periconia digitata</name>
    <dbReference type="NCBI Taxonomy" id="1303443"/>
    <lineage>
        <taxon>Eukaryota</taxon>
        <taxon>Fungi</taxon>
        <taxon>Dikarya</taxon>
        <taxon>Ascomycota</taxon>
        <taxon>Pezizomycotina</taxon>
        <taxon>Dothideomycetes</taxon>
        <taxon>Pleosporomycetidae</taxon>
        <taxon>Pleosporales</taxon>
        <taxon>Massarineae</taxon>
        <taxon>Periconiaceae</taxon>
        <taxon>Periconia</taxon>
    </lineage>
</organism>
<feature type="region of interest" description="Disordered" evidence="16">
    <location>
        <begin position="1"/>
        <end position="34"/>
    </location>
</feature>
<keyword evidence="7 15" id="KW-0067">ATP-binding</keyword>
<evidence type="ECO:0000313" key="18">
    <source>
        <dbReference type="EMBL" id="CAI6265382.1"/>
    </source>
</evidence>
<dbReference type="Gene3D" id="2.40.50.360">
    <property type="entry name" value="RuvB-like helicase, domain II"/>
    <property type="match status" value="1"/>
</dbReference>
<evidence type="ECO:0000256" key="4">
    <source>
        <dbReference type="ARBA" id="ARBA00022763"/>
    </source>
</evidence>
<evidence type="ECO:0000256" key="2">
    <source>
        <dbReference type="ARBA" id="ARBA00007519"/>
    </source>
</evidence>
<keyword evidence="3 15" id="KW-0547">Nucleotide-binding</keyword>
<dbReference type="GO" id="GO:0006325">
    <property type="term" value="P:chromatin organization"/>
    <property type="evidence" value="ECO:0007669"/>
    <property type="project" value="UniProtKB-KW"/>
</dbReference>
<evidence type="ECO:0000256" key="14">
    <source>
        <dbReference type="ARBA" id="ARBA00047995"/>
    </source>
</evidence>
<dbReference type="OrthoDB" id="10060499at2759"/>
<keyword evidence="4 15" id="KW-0227">DNA damage</keyword>
<proteinExistence type="inferred from homology"/>
<dbReference type="GO" id="GO:0003678">
    <property type="term" value="F:DNA helicase activity"/>
    <property type="evidence" value="ECO:0007669"/>
    <property type="project" value="UniProtKB-EC"/>
</dbReference>
<evidence type="ECO:0000256" key="5">
    <source>
        <dbReference type="ARBA" id="ARBA00022801"/>
    </source>
</evidence>
<dbReference type="InterPro" id="IPR010339">
    <property type="entry name" value="TIP49_P-loop"/>
</dbReference>
<evidence type="ECO:0000256" key="15">
    <source>
        <dbReference type="RuleBase" id="RU363048"/>
    </source>
</evidence>
<comment type="similarity">
    <text evidence="2 15">Belongs to the RuvB family.</text>
</comment>
<dbReference type="Gene3D" id="1.10.8.60">
    <property type="match status" value="1"/>
</dbReference>
<keyword evidence="13 15" id="KW-0539">Nucleus</keyword>
<evidence type="ECO:0000256" key="6">
    <source>
        <dbReference type="ARBA" id="ARBA00022806"/>
    </source>
</evidence>
<evidence type="ECO:0000256" key="12">
    <source>
        <dbReference type="ARBA" id="ARBA00023204"/>
    </source>
</evidence>
<dbReference type="GO" id="GO:0000812">
    <property type="term" value="C:Swr1 complex"/>
    <property type="evidence" value="ECO:0007669"/>
    <property type="project" value="UniProtKB-ARBA"/>
</dbReference>
<keyword evidence="12 15" id="KW-0234">DNA repair</keyword>
<feature type="domain" description="AAA+ ATPase" evidence="17">
    <location>
        <begin position="67"/>
        <end position="371"/>
    </location>
</feature>
<dbReference type="Proteomes" id="UP001152607">
    <property type="component" value="Unassembled WGS sequence"/>
</dbReference>
<keyword evidence="9 15" id="KW-0805">Transcription regulation</keyword>
<dbReference type="EC" id="3.6.4.12" evidence="15"/>
<evidence type="ECO:0000256" key="7">
    <source>
        <dbReference type="ARBA" id="ARBA00022840"/>
    </source>
</evidence>
<gene>
    <name evidence="18" type="ORF">PDIGIT_LOCUS1515</name>
</gene>
<name>A0A9W4U514_9PLEO</name>
<keyword evidence="8 15" id="KW-0156">Chromatin regulator</keyword>
<dbReference type="GO" id="GO:0006281">
    <property type="term" value="P:DNA repair"/>
    <property type="evidence" value="ECO:0007669"/>
    <property type="project" value="UniProtKB-KW"/>
</dbReference>
<evidence type="ECO:0000256" key="1">
    <source>
        <dbReference type="ARBA" id="ARBA00004123"/>
    </source>
</evidence>
<evidence type="ECO:0000313" key="19">
    <source>
        <dbReference type="Proteomes" id="UP001152607"/>
    </source>
</evidence>
<evidence type="ECO:0000259" key="17">
    <source>
        <dbReference type="SMART" id="SM00382"/>
    </source>
</evidence>
<dbReference type="InterPro" id="IPR042487">
    <property type="entry name" value="RuvBL1/2_DNA/RNA_bd_dom"/>
</dbReference>
<dbReference type="GO" id="GO:0005524">
    <property type="term" value="F:ATP binding"/>
    <property type="evidence" value="ECO:0007669"/>
    <property type="project" value="UniProtKB-KW"/>
</dbReference>
<dbReference type="FunFam" id="2.40.50.360:FF:000001">
    <property type="entry name" value="RuvB-like helicase"/>
    <property type="match status" value="1"/>
</dbReference>